<organism evidence="1">
    <name type="scientific">marine sediment metagenome</name>
    <dbReference type="NCBI Taxonomy" id="412755"/>
    <lineage>
        <taxon>unclassified sequences</taxon>
        <taxon>metagenomes</taxon>
        <taxon>ecological metagenomes</taxon>
    </lineage>
</organism>
<sequence>MLILSLLWQKLQFNKTMISQQDKNNKLSGIDHGSKTLTYSIFKTLGILKLKRVGSFFNSIKRCGVEVSEILMVLVPCPENFE</sequence>
<comment type="caution">
    <text evidence="1">The sequence shown here is derived from an EMBL/GenBank/DDBJ whole genome shotgun (WGS) entry which is preliminary data.</text>
</comment>
<reference evidence="1" key="1">
    <citation type="journal article" date="2014" name="Front. Microbiol.">
        <title>High frequency of phylogenetically diverse reductive dehalogenase-homologous genes in deep subseafloor sedimentary metagenomes.</title>
        <authorList>
            <person name="Kawai M."/>
            <person name="Futagami T."/>
            <person name="Toyoda A."/>
            <person name="Takaki Y."/>
            <person name="Nishi S."/>
            <person name="Hori S."/>
            <person name="Arai W."/>
            <person name="Tsubouchi T."/>
            <person name="Morono Y."/>
            <person name="Uchiyama I."/>
            <person name="Ito T."/>
            <person name="Fujiyama A."/>
            <person name="Inagaki F."/>
            <person name="Takami H."/>
        </authorList>
    </citation>
    <scope>NUCLEOTIDE SEQUENCE</scope>
    <source>
        <strain evidence="1">Expedition CK06-06</strain>
    </source>
</reference>
<proteinExistence type="predicted"/>
<dbReference type="EMBL" id="BARU01001419">
    <property type="protein sequence ID" value="GAH31065.1"/>
    <property type="molecule type" value="Genomic_DNA"/>
</dbReference>
<dbReference type="AlphaFoldDB" id="X1FEX1"/>
<gene>
    <name evidence="1" type="ORF">S03H2_03753</name>
</gene>
<protein>
    <submittedName>
        <fullName evidence="1">Uncharacterized protein</fullName>
    </submittedName>
</protein>
<name>X1FEX1_9ZZZZ</name>
<accession>X1FEX1</accession>
<evidence type="ECO:0000313" key="1">
    <source>
        <dbReference type="EMBL" id="GAH31065.1"/>
    </source>
</evidence>